<evidence type="ECO:0000313" key="2">
    <source>
        <dbReference type="Proteomes" id="UP000008142"/>
    </source>
</evidence>
<protein>
    <submittedName>
        <fullName evidence="1">Uncharacterized protein</fullName>
    </submittedName>
</protein>
<dbReference type="EMBL" id="DS990636">
    <property type="protein sequence ID" value="EGC42407.1"/>
    <property type="molecule type" value="Genomic_DNA"/>
</dbReference>
<gene>
    <name evidence="1" type="ORF">HCEG_01769</name>
</gene>
<dbReference type="OrthoDB" id="10571237at2759"/>
<sequence length="121" mass="13507">MPNPRMRNQNAYTVLHPAVPWQPEIVYRKTPTRSLSHVSPRRLALPMTVTVGWIVRRLQADAPTTKSLEIPDFIATSVRGGKPAHPSQKWAAPSRHPSTLLLYGSGTSAGRPRYWDVCARA</sequence>
<reference evidence="2" key="1">
    <citation type="submission" date="2008-07" db="EMBL/GenBank/DDBJ databases">
        <title>Annotation of Ajellomyces capsulatus strain H88.</title>
        <authorList>
            <person name="Champion M."/>
            <person name="Cuomo C."/>
            <person name="Ma L.-J."/>
            <person name="Henn M.R."/>
            <person name="Sil A."/>
            <person name="Goldman B."/>
            <person name="Young S.K."/>
            <person name="Kodira C.D."/>
            <person name="Zeng Q."/>
            <person name="Koehrsen M."/>
            <person name="Alvarado L."/>
            <person name="Berlin A."/>
            <person name="Borenstein D."/>
            <person name="Chen Z."/>
            <person name="Engels R."/>
            <person name="Freedman E."/>
            <person name="Gellesch M."/>
            <person name="Goldberg J."/>
            <person name="Griggs A."/>
            <person name="Gujja S."/>
            <person name="Heiman D."/>
            <person name="Hepburn T."/>
            <person name="Howarth C."/>
            <person name="Jen D."/>
            <person name="Larson L."/>
            <person name="Lewis B."/>
            <person name="Mehta T."/>
            <person name="Park D."/>
            <person name="Pearson M."/>
            <person name="Roberts A."/>
            <person name="Saif S."/>
            <person name="Shea T."/>
            <person name="Shenoy N."/>
            <person name="Sisk P."/>
            <person name="Stolte C."/>
            <person name="Sykes S."/>
            <person name="Walk T."/>
            <person name="White J."/>
            <person name="Yandava C."/>
            <person name="Klein B."/>
            <person name="McEwen J.G."/>
            <person name="Puccia R."/>
            <person name="Goldman G.H."/>
            <person name="Felipe M.S."/>
            <person name="Nino-Vega G."/>
            <person name="San-Blas G."/>
            <person name="Taylor J."/>
            <person name="Mendoza L."/>
            <person name="Galagan J."/>
            <person name="Nusbaum C."/>
            <person name="Birren B."/>
        </authorList>
    </citation>
    <scope>NUCLEOTIDE SEQUENCE [LARGE SCALE GENOMIC DNA]</scope>
    <source>
        <strain evidence="2">H88</strain>
    </source>
</reference>
<proteinExistence type="predicted"/>
<accession>F0U7E0</accession>
<dbReference type="HOGENOM" id="CLU_2037389_0_0_1"/>
<organism evidence="2">
    <name type="scientific">Ajellomyces capsulatus (strain H88)</name>
    <name type="common">Darling's disease fungus</name>
    <name type="synonym">Histoplasma capsulatum</name>
    <dbReference type="NCBI Taxonomy" id="544711"/>
    <lineage>
        <taxon>Eukaryota</taxon>
        <taxon>Fungi</taxon>
        <taxon>Dikarya</taxon>
        <taxon>Ascomycota</taxon>
        <taxon>Pezizomycotina</taxon>
        <taxon>Eurotiomycetes</taxon>
        <taxon>Eurotiomycetidae</taxon>
        <taxon>Onygenales</taxon>
        <taxon>Ajellomycetaceae</taxon>
        <taxon>Histoplasma</taxon>
    </lineage>
</organism>
<dbReference type="AlphaFoldDB" id="F0U7E0"/>
<name>F0U7E0_AJEC8</name>
<dbReference type="Proteomes" id="UP000008142">
    <property type="component" value="Unassembled WGS sequence"/>
</dbReference>
<evidence type="ECO:0000313" key="1">
    <source>
        <dbReference type="EMBL" id="EGC42407.1"/>
    </source>
</evidence>